<dbReference type="InterPro" id="IPR020945">
    <property type="entry name" value="DMSO/NO3_reduct_chaperone"/>
</dbReference>
<dbReference type="InterPro" id="IPR036411">
    <property type="entry name" value="TorD-like_sf"/>
</dbReference>
<dbReference type="SUPFAM" id="SSF89155">
    <property type="entry name" value="TorD-like"/>
    <property type="match status" value="1"/>
</dbReference>
<dbReference type="GO" id="GO:0016530">
    <property type="term" value="F:metallochaperone activity"/>
    <property type="evidence" value="ECO:0007669"/>
    <property type="project" value="TreeGrafter"/>
</dbReference>
<protein>
    <submittedName>
        <fullName evidence="3">Nitrate reductase molybdenum cofactor assembly chaperone</fullName>
    </submittedName>
</protein>
<evidence type="ECO:0000313" key="3">
    <source>
        <dbReference type="EMBL" id="TXG90034.1"/>
    </source>
</evidence>
<proteinExistence type="predicted"/>
<sequence length="221" mass="23877">MRLRRPRHDDRAEWAVCSLLLDYPGGDLDARLARVDALWPHLSVAAARALAPLRAHLGSGDGAQREREYVETFDLRRRATLYLTYWTAGDTRSRGGEMLAIATRYRESGSVPPASESPDHLAVVLDFASTVDPAAGRALLEEYRVALEMLRSSLAESGSPYRGALDAVCGTLGPVTDQQTTRARRLAAEGPPVEAVGTGVGPFNPTIPPRRAPAAVHERGA</sequence>
<reference evidence="3 4" key="1">
    <citation type="submission" date="2018-07" db="EMBL/GenBank/DDBJ databases">
        <title>Genome sequence of Rhodococcus rhodnii ATCC 35071 from Rhodnius prolixus.</title>
        <authorList>
            <person name="Patel V."/>
            <person name="Vogel K.J."/>
        </authorList>
    </citation>
    <scope>NUCLEOTIDE SEQUENCE [LARGE SCALE GENOMIC DNA]</scope>
    <source>
        <strain evidence="3 4">ATCC 35071</strain>
    </source>
</reference>
<dbReference type="NCBIfam" id="TIGR00684">
    <property type="entry name" value="narJ"/>
    <property type="match status" value="1"/>
</dbReference>
<feature type="region of interest" description="Disordered" evidence="2">
    <location>
        <begin position="187"/>
        <end position="221"/>
    </location>
</feature>
<dbReference type="EMBL" id="QRCM01000001">
    <property type="protein sequence ID" value="TXG90034.1"/>
    <property type="molecule type" value="Genomic_DNA"/>
</dbReference>
<dbReference type="RefSeq" id="WP_010837970.1">
    <property type="nucleotide sequence ID" value="NZ_QRCM01000001.1"/>
</dbReference>
<evidence type="ECO:0000313" key="4">
    <source>
        <dbReference type="Proteomes" id="UP000471120"/>
    </source>
</evidence>
<dbReference type="Gene3D" id="1.10.3480.10">
    <property type="entry name" value="TorD-like"/>
    <property type="match status" value="1"/>
</dbReference>
<dbReference type="GO" id="GO:0051082">
    <property type="term" value="F:unfolded protein binding"/>
    <property type="evidence" value="ECO:0007669"/>
    <property type="project" value="InterPro"/>
</dbReference>
<dbReference type="Pfam" id="PF02613">
    <property type="entry name" value="Nitrate_red_del"/>
    <property type="match status" value="1"/>
</dbReference>
<dbReference type="AlphaFoldDB" id="A0A6P2CB98"/>
<name>A0A6P2CB98_9NOCA</name>
<evidence type="ECO:0000256" key="1">
    <source>
        <dbReference type="ARBA" id="ARBA00023063"/>
    </source>
</evidence>
<dbReference type="Proteomes" id="UP000471120">
    <property type="component" value="Unassembled WGS sequence"/>
</dbReference>
<dbReference type="PANTHER" id="PTHR43680:SF2">
    <property type="entry name" value="NITRATE REDUCTASE MOLYBDENUM COFACTOR ASSEMBLY CHAPERONE NARJ"/>
    <property type="match status" value="1"/>
</dbReference>
<evidence type="ECO:0000256" key="2">
    <source>
        <dbReference type="SAM" id="MobiDB-lite"/>
    </source>
</evidence>
<organism evidence="3 4">
    <name type="scientific">Rhodococcus rhodnii</name>
    <dbReference type="NCBI Taxonomy" id="38312"/>
    <lineage>
        <taxon>Bacteria</taxon>
        <taxon>Bacillati</taxon>
        <taxon>Actinomycetota</taxon>
        <taxon>Actinomycetes</taxon>
        <taxon>Mycobacteriales</taxon>
        <taxon>Nocardiaceae</taxon>
        <taxon>Rhodococcus</taxon>
    </lineage>
</organism>
<accession>A0A6P2CB98</accession>
<dbReference type="InterPro" id="IPR003765">
    <property type="entry name" value="NO3_reductase_chaperone_NarJ"/>
</dbReference>
<dbReference type="GO" id="GO:0042128">
    <property type="term" value="P:nitrate assimilation"/>
    <property type="evidence" value="ECO:0007669"/>
    <property type="project" value="UniProtKB-KW"/>
</dbReference>
<dbReference type="GO" id="GO:0051131">
    <property type="term" value="P:chaperone-mediated protein complex assembly"/>
    <property type="evidence" value="ECO:0007669"/>
    <property type="project" value="InterPro"/>
</dbReference>
<keyword evidence="1" id="KW-0534">Nitrate assimilation</keyword>
<comment type="caution">
    <text evidence="3">The sequence shown here is derived from an EMBL/GenBank/DDBJ whole genome shotgun (WGS) entry which is preliminary data.</text>
</comment>
<gene>
    <name evidence="3" type="primary">narJ</name>
    <name evidence="3" type="ORF">DW322_07175</name>
</gene>
<dbReference type="PANTHER" id="PTHR43680">
    <property type="entry name" value="NITRATE REDUCTASE MOLYBDENUM COFACTOR ASSEMBLY CHAPERONE"/>
    <property type="match status" value="1"/>
</dbReference>